<feature type="transmembrane region" description="Helical" evidence="1">
    <location>
        <begin position="49"/>
        <end position="75"/>
    </location>
</feature>
<dbReference type="Pfam" id="PF04749">
    <property type="entry name" value="PLAC8"/>
    <property type="match status" value="1"/>
</dbReference>
<dbReference type="AlphaFoldDB" id="A0A6G1IXK1"/>
<name>A0A6G1IXK1_9PLEO</name>
<dbReference type="Proteomes" id="UP000799291">
    <property type="component" value="Unassembled WGS sequence"/>
</dbReference>
<sequence length="145" mass="16273">MTTIQKQDWHHSGSSCCSPMGTCCMSWWCPCFQYGKTRHRSKNNGNMSGYSACNTSCLAFFGLCCLGVSFILPMINRGDIRAKYHLTGNGCTDCLCACCCQPCDMTQQDKEITYREEQALMSQQPGKVAGMQYSQQQHQPQFHHG</sequence>
<keyword evidence="1" id="KW-0812">Transmembrane</keyword>
<evidence type="ECO:0000313" key="2">
    <source>
        <dbReference type="EMBL" id="KAF2682977.1"/>
    </source>
</evidence>
<proteinExistence type="predicted"/>
<dbReference type="OrthoDB" id="1045822at2759"/>
<evidence type="ECO:0000256" key="1">
    <source>
        <dbReference type="SAM" id="Phobius"/>
    </source>
</evidence>
<reference evidence="2" key="1">
    <citation type="journal article" date="2020" name="Stud. Mycol.">
        <title>101 Dothideomycetes genomes: a test case for predicting lifestyles and emergence of pathogens.</title>
        <authorList>
            <person name="Haridas S."/>
            <person name="Albert R."/>
            <person name="Binder M."/>
            <person name="Bloem J."/>
            <person name="Labutti K."/>
            <person name="Salamov A."/>
            <person name="Andreopoulos B."/>
            <person name="Baker S."/>
            <person name="Barry K."/>
            <person name="Bills G."/>
            <person name="Bluhm B."/>
            <person name="Cannon C."/>
            <person name="Castanera R."/>
            <person name="Culley D."/>
            <person name="Daum C."/>
            <person name="Ezra D."/>
            <person name="Gonzalez J."/>
            <person name="Henrissat B."/>
            <person name="Kuo A."/>
            <person name="Liang C."/>
            <person name="Lipzen A."/>
            <person name="Lutzoni F."/>
            <person name="Magnuson J."/>
            <person name="Mondo S."/>
            <person name="Nolan M."/>
            <person name="Ohm R."/>
            <person name="Pangilinan J."/>
            <person name="Park H.-J."/>
            <person name="Ramirez L."/>
            <person name="Alfaro M."/>
            <person name="Sun H."/>
            <person name="Tritt A."/>
            <person name="Yoshinaga Y."/>
            <person name="Zwiers L.-H."/>
            <person name="Turgeon B."/>
            <person name="Goodwin S."/>
            <person name="Spatafora J."/>
            <person name="Crous P."/>
            <person name="Grigoriev I."/>
        </authorList>
    </citation>
    <scope>NUCLEOTIDE SEQUENCE</scope>
    <source>
        <strain evidence="2">CBS 122367</strain>
    </source>
</reference>
<protein>
    <submittedName>
        <fullName evidence="2">PLAC8-domain-containing protein</fullName>
    </submittedName>
</protein>
<dbReference type="PANTHER" id="PTHR15907">
    <property type="entry name" value="DUF614 FAMILY PROTEIN-RELATED"/>
    <property type="match status" value="1"/>
</dbReference>
<organism evidence="2 3">
    <name type="scientific">Lentithecium fluviatile CBS 122367</name>
    <dbReference type="NCBI Taxonomy" id="1168545"/>
    <lineage>
        <taxon>Eukaryota</taxon>
        <taxon>Fungi</taxon>
        <taxon>Dikarya</taxon>
        <taxon>Ascomycota</taxon>
        <taxon>Pezizomycotina</taxon>
        <taxon>Dothideomycetes</taxon>
        <taxon>Pleosporomycetidae</taxon>
        <taxon>Pleosporales</taxon>
        <taxon>Massarineae</taxon>
        <taxon>Lentitheciaceae</taxon>
        <taxon>Lentithecium</taxon>
    </lineage>
</organism>
<gene>
    <name evidence="2" type="ORF">K458DRAFT_419220</name>
</gene>
<keyword evidence="1" id="KW-1133">Transmembrane helix</keyword>
<keyword evidence="3" id="KW-1185">Reference proteome</keyword>
<accession>A0A6G1IXK1</accession>
<dbReference type="InterPro" id="IPR006461">
    <property type="entry name" value="PLAC_motif_containing"/>
</dbReference>
<evidence type="ECO:0000313" key="3">
    <source>
        <dbReference type="Proteomes" id="UP000799291"/>
    </source>
</evidence>
<dbReference type="NCBIfam" id="TIGR01571">
    <property type="entry name" value="A_thal_Cys_rich"/>
    <property type="match status" value="1"/>
</dbReference>
<dbReference type="EMBL" id="MU005585">
    <property type="protein sequence ID" value="KAF2682977.1"/>
    <property type="molecule type" value="Genomic_DNA"/>
</dbReference>
<keyword evidence="1" id="KW-0472">Membrane</keyword>